<dbReference type="Proteomes" id="UP000315677">
    <property type="component" value="Unassembled WGS sequence"/>
</dbReference>
<evidence type="ECO:0000256" key="3">
    <source>
        <dbReference type="ARBA" id="ARBA00022801"/>
    </source>
</evidence>
<keyword evidence="2" id="KW-0058">Aromatic hydrocarbons catabolism</keyword>
<name>A0A543DAK0_9PSEU</name>
<sequence length="375" mass="41173">MGDEGIRPYRIEIPDAELADLHERIARVRWAPEPVGGDVGYGVSVARVRELAEYWRDRYDWRVWEARLNEHPQYTTTVDGTNVHFLHVRSPEPDALPLVLSHGWPGSVAEYLDVLGPLSDPRRHGLDPAIAFDLVVPSLPGFGFSGPTPDTGWGPKRIARAWAVLMQRLGHRRYGAVGNDWGSGIASELGRVAPGAVVGAHVTQTWDPPPDDDPRWIEQLSPADRAAWDAFQDYVANGAPYGVVQAQQPQTLAHALADSPVGLLGWNAQAMADHGLDAEAILTHVTIHWLTGTAGSAIRIYADADREEPSTGPTTVPLGVAQFPGDLPSIRVFSEHHHRNLVSWNRYDRGGHYAAQDAPDLLVGDIRQFFAALRN</sequence>
<dbReference type="InterPro" id="IPR010497">
    <property type="entry name" value="Epoxide_hydro_N"/>
</dbReference>
<dbReference type="GO" id="GO:0097176">
    <property type="term" value="P:epoxide metabolic process"/>
    <property type="evidence" value="ECO:0007669"/>
    <property type="project" value="TreeGrafter"/>
</dbReference>
<evidence type="ECO:0000313" key="6">
    <source>
        <dbReference type="EMBL" id="TQM06315.1"/>
    </source>
</evidence>
<evidence type="ECO:0000256" key="2">
    <source>
        <dbReference type="ARBA" id="ARBA00022797"/>
    </source>
</evidence>
<dbReference type="InterPro" id="IPR000639">
    <property type="entry name" value="Epox_hydrolase-like"/>
</dbReference>
<comment type="caution">
    <text evidence="6">The sequence shown here is derived from an EMBL/GenBank/DDBJ whole genome shotgun (WGS) entry which is preliminary data.</text>
</comment>
<protein>
    <submittedName>
        <fullName evidence="6">Pimeloyl-ACP methyl ester carboxylesterase</fullName>
    </submittedName>
</protein>
<evidence type="ECO:0000256" key="4">
    <source>
        <dbReference type="PIRSR" id="PIRSR001112-1"/>
    </source>
</evidence>
<dbReference type="Gene3D" id="3.40.50.1820">
    <property type="entry name" value="alpha/beta hydrolase"/>
    <property type="match status" value="1"/>
</dbReference>
<evidence type="ECO:0000313" key="7">
    <source>
        <dbReference type="Proteomes" id="UP000315677"/>
    </source>
</evidence>
<accession>A0A543DAK0</accession>
<feature type="domain" description="Epoxide hydrolase N-terminal" evidence="5">
    <location>
        <begin position="6"/>
        <end position="111"/>
    </location>
</feature>
<dbReference type="PIRSF" id="PIRSF001112">
    <property type="entry name" value="Epoxide_hydrolase"/>
    <property type="match status" value="1"/>
</dbReference>
<dbReference type="PANTHER" id="PTHR21661">
    <property type="entry name" value="EPOXIDE HYDROLASE 1-RELATED"/>
    <property type="match status" value="1"/>
</dbReference>
<dbReference type="AlphaFoldDB" id="A0A543DAK0"/>
<dbReference type="RefSeq" id="WP_142060092.1">
    <property type="nucleotide sequence ID" value="NZ_VFPA01000004.1"/>
</dbReference>
<dbReference type="SUPFAM" id="SSF53474">
    <property type="entry name" value="alpha/beta-Hydrolases"/>
    <property type="match status" value="1"/>
</dbReference>
<dbReference type="GO" id="GO:0004301">
    <property type="term" value="F:epoxide hydrolase activity"/>
    <property type="evidence" value="ECO:0007669"/>
    <property type="project" value="TreeGrafter"/>
</dbReference>
<dbReference type="InterPro" id="IPR029058">
    <property type="entry name" value="AB_hydrolase_fold"/>
</dbReference>
<evidence type="ECO:0000256" key="1">
    <source>
        <dbReference type="ARBA" id="ARBA00010088"/>
    </source>
</evidence>
<dbReference type="EMBL" id="VFPA01000004">
    <property type="protein sequence ID" value="TQM06315.1"/>
    <property type="molecule type" value="Genomic_DNA"/>
</dbReference>
<evidence type="ECO:0000259" key="5">
    <source>
        <dbReference type="Pfam" id="PF06441"/>
    </source>
</evidence>
<dbReference type="Pfam" id="PF06441">
    <property type="entry name" value="EHN"/>
    <property type="match status" value="1"/>
</dbReference>
<reference evidence="6 7" key="1">
    <citation type="submission" date="2019-06" db="EMBL/GenBank/DDBJ databases">
        <title>Sequencing the genomes of 1000 actinobacteria strains.</title>
        <authorList>
            <person name="Klenk H.-P."/>
        </authorList>
    </citation>
    <scope>NUCLEOTIDE SEQUENCE [LARGE SCALE GENOMIC DNA]</scope>
    <source>
        <strain evidence="6 7">DSM 45301</strain>
    </source>
</reference>
<dbReference type="InterPro" id="IPR016292">
    <property type="entry name" value="Epoxide_hydrolase"/>
</dbReference>
<proteinExistence type="inferred from homology"/>
<comment type="similarity">
    <text evidence="1">Belongs to the peptidase S33 family.</text>
</comment>
<feature type="active site" description="Nucleophile" evidence="4">
    <location>
        <position position="180"/>
    </location>
</feature>
<dbReference type="OrthoDB" id="27092at2"/>
<dbReference type="PANTHER" id="PTHR21661:SF35">
    <property type="entry name" value="EPOXIDE HYDROLASE"/>
    <property type="match status" value="1"/>
</dbReference>
<organism evidence="6 7">
    <name type="scientific">Pseudonocardia kunmingensis</name>
    <dbReference type="NCBI Taxonomy" id="630975"/>
    <lineage>
        <taxon>Bacteria</taxon>
        <taxon>Bacillati</taxon>
        <taxon>Actinomycetota</taxon>
        <taxon>Actinomycetes</taxon>
        <taxon>Pseudonocardiales</taxon>
        <taxon>Pseudonocardiaceae</taxon>
        <taxon>Pseudonocardia</taxon>
    </lineage>
</organism>
<feature type="active site" description="Proton acceptor" evidence="4">
    <location>
        <position position="352"/>
    </location>
</feature>
<keyword evidence="7" id="KW-1185">Reference proteome</keyword>
<dbReference type="PRINTS" id="PR00412">
    <property type="entry name" value="EPOXHYDRLASE"/>
</dbReference>
<feature type="active site" description="Proton donor" evidence="4">
    <location>
        <position position="301"/>
    </location>
</feature>
<keyword evidence="3" id="KW-0378">Hydrolase</keyword>
<gene>
    <name evidence="6" type="ORF">FB558_6565</name>
</gene>